<name>A0A840RP95_9BURK</name>
<dbReference type="InterPro" id="IPR029058">
    <property type="entry name" value="AB_hydrolase_fold"/>
</dbReference>
<evidence type="ECO:0000313" key="3">
    <source>
        <dbReference type="Proteomes" id="UP000571084"/>
    </source>
</evidence>
<comment type="caution">
    <text evidence="2">The sequence shown here is derived from an EMBL/GenBank/DDBJ whole genome shotgun (WGS) entry which is preliminary data.</text>
</comment>
<dbReference type="Pfam" id="PF12697">
    <property type="entry name" value="Abhydrolase_6"/>
    <property type="match status" value="1"/>
</dbReference>
<dbReference type="PANTHER" id="PTHR37946:SF1">
    <property type="entry name" value="SLL1969 PROTEIN"/>
    <property type="match status" value="1"/>
</dbReference>
<dbReference type="Gene3D" id="3.40.50.1820">
    <property type="entry name" value="alpha/beta hydrolase"/>
    <property type="match status" value="1"/>
</dbReference>
<dbReference type="Proteomes" id="UP000571084">
    <property type="component" value="Unassembled WGS sequence"/>
</dbReference>
<keyword evidence="3" id="KW-1185">Reference proteome</keyword>
<dbReference type="AlphaFoldDB" id="A0A840RP95"/>
<reference evidence="2 3" key="1">
    <citation type="submission" date="2020-08" db="EMBL/GenBank/DDBJ databases">
        <title>Genomic Encyclopedia of Type Strains, Phase IV (KMG-IV): sequencing the most valuable type-strain genomes for metagenomic binning, comparative biology and taxonomic classification.</title>
        <authorList>
            <person name="Goeker M."/>
        </authorList>
    </citation>
    <scope>NUCLEOTIDE SEQUENCE [LARGE SCALE GENOMIC DNA]</scope>
    <source>
        <strain evidence="2 3">DSM 23240</strain>
    </source>
</reference>
<protein>
    <submittedName>
        <fullName evidence="2">Pimeloyl-ACP methyl ester carboxylesterase</fullName>
    </submittedName>
</protein>
<evidence type="ECO:0000259" key="1">
    <source>
        <dbReference type="Pfam" id="PF12697"/>
    </source>
</evidence>
<dbReference type="EMBL" id="JACHHQ010000002">
    <property type="protein sequence ID" value="MBB5199535.1"/>
    <property type="molecule type" value="Genomic_DNA"/>
</dbReference>
<proteinExistence type="predicted"/>
<evidence type="ECO:0000313" key="2">
    <source>
        <dbReference type="EMBL" id="MBB5199535.1"/>
    </source>
</evidence>
<gene>
    <name evidence="2" type="ORF">HNR39_001362</name>
</gene>
<dbReference type="PANTHER" id="PTHR37946">
    <property type="entry name" value="SLL1969 PROTEIN"/>
    <property type="match status" value="1"/>
</dbReference>
<feature type="domain" description="AB hydrolase-1" evidence="1">
    <location>
        <begin position="25"/>
        <end position="200"/>
    </location>
</feature>
<accession>A0A840RP95</accession>
<organism evidence="2 3">
    <name type="scientific">Glaciimonas immobilis</name>
    <dbReference type="NCBI Taxonomy" id="728004"/>
    <lineage>
        <taxon>Bacteria</taxon>
        <taxon>Pseudomonadati</taxon>
        <taxon>Pseudomonadota</taxon>
        <taxon>Betaproteobacteria</taxon>
        <taxon>Burkholderiales</taxon>
        <taxon>Oxalobacteraceae</taxon>
        <taxon>Glaciimonas</taxon>
    </lineage>
</organism>
<dbReference type="InterPro" id="IPR000073">
    <property type="entry name" value="AB_hydrolase_1"/>
</dbReference>
<dbReference type="RefSeq" id="WP_168054820.1">
    <property type="nucleotide sequence ID" value="NZ_JAAOZT010000006.1"/>
</dbReference>
<sequence length="226" mass="24724">MDNGPGTLTSGGNTPDLREARVHAVLVHGMGRTPVSMLILAARLRAACVRPILFSYSAAFERWQPCVARLHQFLATKLNGERYIVIGHSLGCLLTCAALPGLPRQPEACFFLAPPMQASHLARTFSRWRLFQLMTGEMGQFVGQKNWIKQLPIPAVPTTIYAGSAGPRGRWSPFRDEVNDGILTVAETQLPDIPTIVVPSLHTTIMNSRRVCDDIIATIHQASSDG</sequence>
<dbReference type="SUPFAM" id="SSF53474">
    <property type="entry name" value="alpha/beta-Hydrolases"/>
    <property type="match status" value="1"/>
</dbReference>